<dbReference type="PROSITE" id="PS51125">
    <property type="entry name" value="NHL"/>
    <property type="match status" value="2"/>
</dbReference>
<accession>A0A179T3X2</accession>
<keyword evidence="2" id="KW-0677">Repeat</keyword>
<keyword evidence="1" id="KW-0732">Signal</keyword>
<keyword evidence="6" id="KW-1185">Reference proteome</keyword>
<dbReference type="EMBL" id="LWSG01000007">
    <property type="protein sequence ID" value="OAS87809.1"/>
    <property type="molecule type" value="Genomic_DNA"/>
</dbReference>
<organism evidence="5 6">
    <name type="scientific">Metabacillus litoralis</name>
    <dbReference type="NCBI Taxonomy" id="152268"/>
    <lineage>
        <taxon>Bacteria</taxon>
        <taxon>Bacillati</taxon>
        <taxon>Bacillota</taxon>
        <taxon>Bacilli</taxon>
        <taxon>Bacillales</taxon>
        <taxon>Bacillaceae</taxon>
        <taxon>Metabacillus</taxon>
    </lineage>
</organism>
<evidence type="ECO:0000256" key="3">
    <source>
        <dbReference type="ARBA" id="ARBA00023180"/>
    </source>
</evidence>
<protein>
    <recommendedName>
        <fullName evidence="7">6-bladed beta-propeller</fullName>
    </recommendedName>
</protein>
<evidence type="ECO:0000313" key="5">
    <source>
        <dbReference type="EMBL" id="OAS87809.1"/>
    </source>
</evidence>
<dbReference type="OrthoDB" id="9799230at2"/>
<sequence>MYESLVVGNSSLNLEVESGWGLLPEGISYGYTHGVCVDSNDNVYVFNTSKDAVIVFDHEGNFVDSWGEEFEGGAHGFYLHKDVDGQEYFYITDTARALMVKTTLKGEVLLEVGEPNLPDIYDEERRYIPTDVCVAPNGDIYISDGYGQYYVHHYDAKGNYIRSWGGRGSEPGKLLEPHGISINLRGSDPEIYVADRRNHRIQVFSLDGEHKRFIDKDLDLPCSFYFFGKDIYIPDLNSRVTILDEHDRLVCHLGEDQQAYKQKGWPNLPKTYFRTNRFSSPHGVCVNSHGDVYVVEWISDGRVTKLSNTR</sequence>
<evidence type="ECO:0000256" key="2">
    <source>
        <dbReference type="ARBA" id="ARBA00022737"/>
    </source>
</evidence>
<dbReference type="Proteomes" id="UP000078534">
    <property type="component" value="Unassembled WGS sequence"/>
</dbReference>
<keyword evidence="3" id="KW-0325">Glycoprotein</keyword>
<dbReference type="Gene3D" id="2.120.10.30">
    <property type="entry name" value="TolB, C-terminal domain"/>
    <property type="match status" value="1"/>
</dbReference>
<dbReference type="SUPFAM" id="SSF101898">
    <property type="entry name" value="NHL repeat"/>
    <property type="match status" value="1"/>
</dbReference>
<evidence type="ECO:0000313" key="6">
    <source>
        <dbReference type="Proteomes" id="UP000078534"/>
    </source>
</evidence>
<dbReference type="AlphaFoldDB" id="A0A179T3X2"/>
<proteinExistence type="predicted"/>
<reference evidence="6" key="1">
    <citation type="submission" date="2016-04" db="EMBL/GenBank/DDBJ databases">
        <authorList>
            <person name="Lyu Z."/>
            <person name="Lyu W."/>
        </authorList>
    </citation>
    <scope>NUCLEOTIDE SEQUENCE [LARGE SCALE GENOMIC DNA]</scope>
    <source>
        <strain evidence="6">C44</strain>
    </source>
</reference>
<dbReference type="PANTHER" id="PTHR10680">
    <property type="entry name" value="PEPTIDYL-GLYCINE ALPHA-AMIDATING MONOOXYGENASE"/>
    <property type="match status" value="1"/>
</dbReference>
<dbReference type="InterPro" id="IPR001258">
    <property type="entry name" value="NHL_repeat"/>
</dbReference>
<feature type="repeat" description="NHL" evidence="4">
    <location>
        <begin position="278"/>
        <end position="309"/>
    </location>
</feature>
<dbReference type="RefSeq" id="WP_066329557.1">
    <property type="nucleotide sequence ID" value="NZ_LWSG01000007.1"/>
</dbReference>
<dbReference type="STRING" id="152268.A6K24_18915"/>
<evidence type="ECO:0000256" key="4">
    <source>
        <dbReference type="PROSITE-ProRule" id="PRU00504"/>
    </source>
</evidence>
<name>A0A179T3X2_9BACI</name>
<dbReference type="InterPro" id="IPR011042">
    <property type="entry name" value="6-blade_b-propeller_TolB-like"/>
</dbReference>
<gene>
    <name evidence="5" type="ORF">A6K24_18915</name>
</gene>
<comment type="caution">
    <text evidence="5">The sequence shown here is derived from an EMBL/GenBank/DDBJ whole genome shotgun (WGS) entry which is preliminary data.</text>
</comment>
<dbReference type="Pfam" id="PF01436">
    <property type="entry name" value="NHL"/>
    <property type="match status" value="1"/>
</dbReference>
<dbReference type="Pfam" id="PF17170">
    <property type="entry name" value="DUF5128"/>
    <property type="match status" value="1"/>
</dbReference>
<evidence type="ECO:0000256" key="1">
    <source>
        <dbReference type="ARBA" id="ARBA00022729"/>
    </source>
</evidence>
<evidence type="ECO:0008006" key="7">
    <source>
        <dbReference type="Google" id="ProtNLM"/>
    </source>
</evidence>
<feature type="repeat" description="NHL" evidence="4">
    <location>
        <begin position="165"/>
        <end position="207"/>
    </location>
</feature>
<dbReference type="PANTHER" id="PTHR10680:SF38">
    <property type="entry name" value="BLL1368 PROTEIN"/>
    <property type="match status" value="1"/>
</dbReference>